<dbReference type="AlphaFoldDB" id="A0AAP0R293"/>
<dbReference type="PANTHER" id="PTHR31531">
    <property type="entry name" value="E3 UBIQUITIN-PROTEIN LIGASE E3D FAMILY MEMBER"/>
    <property type="match status" value="1"/>
</dbReference>
<dbReference type="GO" id="GO:0006513">
    <property type="term" value="P:protein monoubiquitination"/>
    <property type="evidence" value="ECO:0007669"/>
    <property type="project" value="TreeGrafter"/>
</dbReference>
<evidence type="ECO:0000313" key="2">
    <source>
        <dbReference type="Proteomes" id="UP001415857"/>
    </source>
</evidence>
<dbReference type="PANTHER" id="PTHR31531:SF2">
    <property type="entry name" value="E3 UBIQUITIN-PROTEIN LIGASE E3D"/>
    <property type="match status" value="1"/>
</dbReference>
<keyword evidence="2" id="KW-1185">Reference proteome</keyword>
<organism evidence="1 2">
    <name type="scientific">Liquidambar formosana</name>
    <name type="common">Formosan gum</name>
    <dbReference type="NCBI Taxonomy" id="63359"/>
    <lineage>
        <taxon>Eukaryota</taxon>
        <taxon>Viridiplantae</taxon>
        <taxon>Streptophyta</taxon>
        <taxon>Embryophyta</taxon>
        <taxon>Tracheophyta</taxon>
        <taxon>Spermatophyta</taxon>
        <taxon>Magnoliopsida</taxon>
        <taxon>eudicotyledons</taxon>
        <taxon>Gunneridae</taxon>
        <taxon>Pentapetalae</taxon>
        <taxon>Saxifragales</taxon>
        <taxon>Altingiaceae</taxon>
        <taxon>Liquidambar</taxon>
    </lineage>
</organism>
<dbReference type="GO" id="GO:0061630">
    <property type="term" value="F:ubiquitin protein ligase activity"/>
    <property type="evidence" value="ECO:0007669"/>
    <property type="project" value="TreeGrafter"/>
</dbReference>
<dbReference type="GO" id="GO:0043161">
    <property type="term" value="P:proteasome-mediated ubiquitin-dependent protein catabolic process"/>
    <property type="evidence" value="ECO:0007669"/>
    <property type="project" value="TreeGrafter"/>
</dbReference>
<protein>
    <recommendedName>
        <fullName evidence="3">Ubiquitin-conjugating enzyme E2C-binding protein</fullName>
    </recommendedName>
</protein>
<dbReference type="GO" id="GO:0051865">
    <property type="term" value="P:protein autoubiquitination"/>
    <property type="evidence" value="ECO:0007669"/>
    <property type="project" value="TreeGrafter"/>
</dbReference>
<dbReference type="EMBL" id="JBBPBK010000272">
    <property type="protein sequence ID" value="KAK9265964.1"/>
    <property type="molecule type" value="Genomic_DNA"/>
</dbReference>
<dbReference type="GO" id="GO:0031624">
    <property type="term" value="F:ubiquitin conjugating enzyme binding"/>
    <property type="evidence" value="ECO:0007669"/>
    <property type="project" value="TreeGrafter"/>
</dbReference>
<accession>A0AAP0R293</accession>
<name>A0AAP0R293_LIQFO</name>
<proteinExistence type="predicted"/>
<gene>
    <name evidence="1" type="ORF">L1049_003488</name>
</gene>
<comment type="caution">
    <text evidence="1">The sequence shown here is derived from an EMBL/GenBank/DDBJ whole genome shotgun (WGS) entry which is preliminary data.</text>
</comment>
<reference evidence="1 2" key="1">
    <citation type="journal article" date="2024" name="Plant J.">
        <title>Genome sequences and population genomics reveal climatic adaptation and genomic divergence between two closely related sweetgum species.</title>
        <authorList>
            <person name="Xu W.Q."/>
            <person name="Ren C.Q."/>
            <person name="Zhang X.Y."/>
            <person name="Comes H.P."/>
            <person name="Liu X.H."/>
            <person name="Li Y.G."/>
            <person name="Kettle C.J."/>
            <person name="Jalonen R."/>
            <person name="Gaisberger H."/>
            <person name="Ma Y.Z."/>
            <person name="Qiu Y.X."/>
        </authorList>
    </citation>
    <scope>NUCLEOTIDE SEQUENCE [LARGE SCALE GENOMIC DNA]</scope>
    <source>
        <strain evidence="1">Hangzhou</strain>
    </source>
</reference>
<sequence length="580" mass="64981">MASELRTSENPRKWRYTWEALSHVPTLRLLLFNSSTNPKNQCENLKIDLNLQESVVRVSWFEDTQVSLRVPIPRVLVDVESPLSFRVLDDHIEVKLVLLLPVDHPIVSNFDSVFKLSDDECCTENSSQPLLMDSDIKGLSSRGGVHFYCRSCSTQLTRSPLSHFVEMPSTNWREVADNWFGACCCSFGGASEKLVNRYTNSYSCAEGTCLLNATSVILCKDDLLGWKFSDWDGSRANEFETYFVGDGDTIETTLESGSNHGRKVCCENKSEVMHEFDGKHSIMHPKKENLAANPQCEFNGKEIDGDCISCTFSVLDFSENLASAPACCVDTSCVVLNDDNVDCSHDMSDTCLKDQEHTKTIALPENQKSFLNGFLGNVFMVRSSNLSKDIDWIEFMCPQCSSFLGSYPHGNGHAPLDGGVRLFKCYISTSLPVGESGDMFRKYTLERMFTNQLLESAKDELSFRTVVRDLRTKSPVLQIVLLNPNSWCCSGCCWGTEGSIEPVSKIDLHPVIKVLFADCSNITKSQSRIIEEWVTKNLADEVYMLTHQINELIESLVSAKDILPPSHAFLQGLPLSSMQR</sequence>
<dbReference type="GO" id="GO:0000151">
    <property type="term" value="C:ubiquitin ligase complex"/>
    <property type="evidence" value="ECO:0007669"/>
    <property type="project" value="TreeGrafter"/>
</dbReference>
<evidence type="ECO:0000313" key="1">
    <source>
        <dbReference type="EMBL" id="KAK9265964.1"/>
    </source>
</evidence>
<dbReference type="Pfam" id="PF09814">
    <property type="entry name" value="HECT_2"/>
    <property type="match status" value="2"/>
</dbReference>
<dbReference type="Proteomes" id="UP001415857">
    <property type="component" value="Unassembled WGS sequence"/>
</dbReference>
<dbReference type="GO" id="GO:0005829">
    <property type="term" value="C:cytosol"/>
    <property type="evidence" value="ECO:0007669"/>
    <property type="project" value="TreeGrafter"/>
</dbReference>
<dbReference type="GO" id="GO:0000209">
    <property type="term" value="P:protein polyubiquitination"/>
    <property type="evidence" value="ECO:0007669"/>
    <property type="project" value="TreeGrafter"/>
</dbReference>
<dbReference type="GO" id="GO:0030332">
    <property type="term" value="F:cyclin binding"/>
    <property type="evidence" value="ECO:0007669"/>
    <property type="project" value="TreeGrafter"/>
</dbReference>
<dbReference type="GO" id="GO:0005634">
    <property type="term" value="C:nucleus"/>
    <property type="evidence" value="ECO:0007669"/>
    <property type="project" value="TreeGrafter"/>
</dbReference>
<evidence type="ECO:0008006" key="3">
    <source>
        <dbReference type="Google" id="ProtNLM"/>
    </source>
</evidence>
<dbReference type="InterPro" id="IPR019193">
    <property type="entry name" value="UBQ-conj_enz_E2-bd_prot"/>
</dbReference>